<protein>
    <submittedName>
        <fullName evidence="1">Uncharacterized protein</fullName>
    </submittedName>
</protein>
<sequence>MGKESVGHWGEMDFPADIPMGETVDMRKTDSEHDNIAVKRAFRGTGIMKKPRLIQLFNNMLVTLGSCISLRKPCVIINLYVLQDLKRKSNLCNEDFNEVRCKDEEKGSMFCVSKAFHFNSFINKARPIDLKMERRKYTYISKDGAKFSMLVWNECEDKTFHEACIHEVITNGHDGSRLKASAWKTIHEKNDKQTW</sequence>
<evidence type="ECO:0000313" key="2">
    <source>
        <dbReference type="Proteomes" id="UP000235145"/>
    </source>
</evidence>
<accession>A0A9R1UN70</accession>
<reference evidence="1 2" key="1">
    <citation type="journal article" date="2017" name="Nat. Commun.">
        <title>Genome assembly with in vitro proximity ligation data and whole-genome triplication in lettuce.</title>
        <authorList>
            <person name="Reyes-Chin-Wo S."/>
            <person name="Wang Z."/>
            <person name="Yang X."/>
            <person name="Kozik A."/>
            <person name="Arikit S."/>
            <person name="Song C."/>
            <person name="Xia L."/>
            <person name="Froenicke L."/>
            <person name="Lavelle D.O."/>
            <person name="Truco M.J."/>
            <person name="Xia R."/>
            <person name="Zhu S."/>
            <person name="Xu C."/>
            <person name="Xu H."/>
            <person name="Xu X."/>
            <person name="Cox K."/>
            <person name="Korf I."/>
            <person name="Meyers B.C."/>
            <person name="Michelmore R.W."/>
        </authorList>
    </citation>
    <scope>NUCLEOTIDE SEQUENCE [LARGE SCALE GENOMIC DNA]</scope>
    <source>
        <strain evidence="2">cv. Salinas</strain>
        <tissue evidence="1">Seedlings</tissue>
    </source>
</reference>
<proteinExistence type="predicted"/>
<comment type="caution">
    <text evidence="1">The sequence shown here is derived from an EMBL/GenBank/DDBJ whole genome shotgun (WGS) entry which is preliminary data.</text>
</comment>
<dbReference type="EMBL" id="NBSK02000008">
    <property type="protein sequence ID" value="KAJ0190580.1"/>
    <property type="molecule type" value="Genomic_DNA"/>
</dbReference>
<keyword evidence="2" id="KW-1185">Reference proteome</keyword>
<dbReference type="Proteomes" id="UP000235145">
    <property type="component" value="Unassembled WGS sequence"/>
</dbReference>
<organism evidence="1 2">
    <name type="scientific">Lactuca sativa</name>
    <name type="common">Garden lettuce</name>
    <dbReference type="NCBI Taxonomy" id="4236"/>
    <lineage>
        <taxon>Eukaryota</taxon>
        <taxon>Viridiplantae</taxon>
        <taxon>Streptophyta</taxon>
        <taxon>Embryophyta</taxon>
        <taxon>Tracheophyta</taxon>
        <taxon>Spermatophyta</taxon>
        <taxon>Magnoliopsida</taxon>
        <taxon>eudicotyledons</taxon>
        <taxon>Gunneridae</taxon>
        <taxon>Pentapetalae</taxon>
        <taxon>asterids</taxon>
        <taxon>campanulids</taxon>
        <taxon>Asterales</taxon>
        <taxon>Asteraceae</taxon>
        <taxon>Cichorioideae</taxon>
        <taxon>Cichorieae</taxon>
        <taxon>Lactucinae</taxon>
        <taxon>Lactuca</taxon>
    </lineage>
</organism>
<name>A0A9R1UN70_LACSA</name>
<dbReference type="AlphaFoldDB" id="A0A9R1UN70"/>
<evidence type="ECO:0000313" key="1">
    <source>
        <dbReference type="EMBL" id="KAJ0190580.1"/>
    </source>
</evidence>
<gene>
    <name evidence="1" type="ORF">LSAT_V11C800439950</name>
</gene>